<dbReference type="AlphaFoldDB" id="A0A6I2UB47"/>
<dbReference type="Gene3D" id="3.40.190.10">
    <property type="entry name" value="Periplasmic binding protein-like II"/>
    <property type="match status" value="1"/>
</dbReference>
<protein>
    <recommendedName>
        <fullName evidence="3">Extracellular solute-binding protein</fullName>
    </recommendedName>
</protein>
<name>A0A6I2UB47_9FIRM</name>
<sequence length="158" mass="17736">MQKKLVLLLCVFSLLLAAVYYIPRGYQQTIVIGMYAECPLEAAEEIAVFRAEHPNASLRITNDITKADYNEWLARVFLTGSEPDIFVIPPEDFEKYIQLGALQDLSPLMDTHDLGTDAAKTSFYALTVNTSQGDILMGISSRAKYPRLTFELLKTLPK</sequence>
<evidence type="ECO:0000313" key="2">
    <source>
        <dbReference type="Proteomes" id="UP000433181"/>
    </source>
</evidence>
<organism evidence="1 2">
    <name type="scientific">Anaerovibrio slackiae</name>
    <dbReference type="NCBI Taxonomy" id="2652309"/>
    <lineage>
        <taxon>Bacteria</taxon>
        <taxon>Bacillati</taxon>
        <taxon>Bacillota</taxon>
        <taxon>Negativicutes</taxon>
        <taxon>Selenomonadales</taxon>
        <taxon>Selenomonadaceae</taxon>
        <taxon>Anaerovibrio</taxon>
    </lineage>
</organism>
<dbReference type="Proteomes" id="UP000433181">
    <property type="component" value="Unassembled WGS sequence"/>
</dbReference>
<dbReference type="RefSeq" id="WP_154406009.1">
    <property type="nucleotide sequence ID" value="NZ_JBGVIR010000086.1"/>
</dbReference>
<proteinExistence type="predicted"/>
<evidence type="ECO:0000313" key="1">
    <source>
        <dbReference type="EMBL" id="MSU07947.1"/>
    </source>
</evidence>
<reference evidence="1 2" key="1">
    <citation type="submission" date="2019-08" db="EMBL/GenBank/DDBJ databases">
        <title>In-depth cultivation of the pig gut microbiome towards novel bacterial diversity and tailored functional studies.</title>
        <authorList>
            <person name="Wylensek D."/>
            <person name="Hitch T.C.A."/>
            <person name="Clavel T."/>
        </authorList>
    </citation>
    <scope>NUCLEOTIDE SEQUENCE [LARGE SCALE GENOMIC DNA]</scope>
    <source>
        <strain evidence="1 2">WCA-693-APC-5D-A</strain>
    </source>
</reference>
<dbReference type="SUPFAM" id="SSF53850">
    <property type="entry name" value="Periplasmic binding protein-like II"/>
    <property type="match status" value="1"/>
</dbReference>
<evidence type="ECO:0008006" key="3">
    <source>
        <dbReference type="Google" id="ProtNLM"/>
    </source>
</evidence>
<accession>A0A6I2UB47</accession>
<comment type="caution">
    <text evidence="1">The sequence shown here is derived from an EMBL/GenBank/DDBJ whole genome shotgun (WGS) entry which is preliminary data.</text>
</comment>
<keyword evidence="2" id="KW-1185">Reference proteome</keyword>
<dbReference type="EMBL" id="VUNR01000004">
    <property type="protein sequence ID" value="MSU07947.1"/>
    <property type="molecule type" value="Genomic_DNA"/>
</dbReference>
<dbReference type="GeneID" id="96777861"/>
<gene>
    <name evidence="1" type="ORF">FYJ84_02940</name>
</gene>